<dbReference type="EMBL" id="FZPD01000003">
    <property type="protein sequence ID" value="SNT05576.1"/>
    <property type="molecule type" value="Genomic_DNA"/>
</dbReference>
<accession>A0A239JHQ5</accession>
<reference evidence="1 2" key="1">
    <citation type="submission" date="2017-06" db="EMBL/GenBank/DDBJ databases">
        <authorList>
            <person name="Kim H.J."/>
            <person name="Triplett B.A."/>
        </authorList>
    </citation>
    <scope>NUCLEOTIDE SEQUENCE [LARGE SCALE GENOMIC DNA]</scope>
    <source>
        <strain evidence="1 2">DSM 19307</strain>
    </source>
</reference>
<name>A0A239JHQ5_EKHLU</name>
<evidence type="ECO:0000313" key="1">
    <source>
        <dbReference type="EMBL" id="SNT05576.1"/>
    </source>
</evidence>
<dbReference type="InterPro" id="IPR036188">
    <property type="entry name" value="FAD/NAD-bd_sf"/>
</dbReference>
<dbReference type="OrthoDB" id="24355at2"/>
<proteinExistence type="predicted"/>
<dbReference type="RefSeq" id="WP_089356897.1">
    <property type="nucleotide sequence ID" value="NZ_FZPD01000003.1"/>
</dbReference>
<dbReference type="SUPFAM" id="SSF51905">
    <property type="entry name" value="FAD/NAD(P)-binding domain"/>
    <property type="match status" value="1"/>
</dbReference>
<dbReference type="Proteomes" id="UP000198393">
    <property type="component" value="Unassembled WGS sequence"/>
</dbReference>
<gene>
    <name evidence="1" type="ORF">SAMN05421640_2190</name>
</gene>
<sequence length="378" mass="44712">MDAKYDYAIIGAGAAGLQLLLKMIRDPFFKEKSILVLDKDEKSTNDRTWCFWEKGETTWDQLATKTWGQGLFINLEQTIDFKLDPYRYKMVRSADFYSYAKGELAKAENVKWVKDEVVEVNDQDIKGSLDNYQTNHIFDSRIPQAFHDKQDDYHSLIQHFKGWFVKTKKPTFDPETFTMMDYRLKWKDSTSFTYVLPISETEALVEFTLFNDQLLMDDEYDKFLRRYLATYLNLFEYKVEEVEQGLIPMSDFPFHKYHEKHLTKIGTAGGWVRPSSGYSFKNADRYSTMMVENIKKGKRPEKGIATSRFRMYDSIFLNVLSSNNDLGEEIFTRLYTKPDIQSVFRFLDEESSLSEDMKVMFSLNKPQFWRAFMNTFFK</sequence>
<dbReference type="AlphaFoldDB" id="A0A239JHQ5"/>
<dbReference type="Pfam" id="PF05834">
    <property type="entry name" value="Lycopene_cycl"/>
    <property type="match status" value="1"/>
</dbReference>
<evidence type="ECO:0000313" key="2">
    <source>
        <dbReference type="Proteomes" id="UP000198393"/>
    </source>
</evidence>
<organism evidence="1 2">
    <name type="scientific">Ekhidna lutea</name>
    <dbReference type="NCBI Taxonomy" id="447679"/>
    <lineage>
        <taxon>Bacteria</taxon>
        <taxon>Pseudomonadati</taxon>
        <taxon>Bacteroidota</taxon>
        <taxon>Cytophagia</taxon>
        <taxon>Cytophagales</taxon>
        <taxon>Reichenbachiellaceae</taxon>
        <taxon>Ekhidna</taxon>
    </lineage>
</organism>
<protein>
    <submittedName>
        <fullName evidence="1">Lycopene beta-cyclase</fullName>
    </submittedName>
</protein>
<keyword evidence="2" id="KW-1185">Reference proteome</keyword>
<dbReference type="Gene3D" id="3.50.50.60">
    <property type="entry name" value="FAD/NAD(P)-binding domain"/>
    <property type="match status" value="1"/>
</dbReference>